<feature type="domain" description="DUF4179" evidence="2">
    <location>
        <begin position="30"/>
        <end position="123"/>
    </location>
</feature>
<evidence type="ECO:0000259" key="2">
    <source>
        <dbReference type="Pfam" id="PF13786"/>
    </source>
</evidence>
<feature type="transmembrane region" description="Helical" evidence="1">
    <location>
        <begin position="38"/>
        <end position="56"/>
    </location>
</feature>
<dbReference type="RefSeq" id="WP_221860299.1">
    <property type="nucleotide sequence ID" value="NZ_JAIKTU010000005.1"/>
</dbReference>
<keyword evidence="1" id="KW-0812">Transmembrane</keyword>
<proteinExistence type="predicted"/>
<dbReference type="Pfam" id="PF13786">
    <property type="entry name" value="DUF4179"/>
    <property type="match status" value="1"/>
</dbReference>
<dbReference type="Proteomes" id="UP001299068">
    <property type="component" value="Unassembled WGS sequence"/>
</dbReference>
<reference evidence="3 4" key="1">
    <citation type="journal article" date="2021" name="Cell Host Microbe">
        <title>in vivo commensal control of Clostridioides difficile virulence.</title>
        <authorList>
            <person name="Girinathan B.P."/>
            <person name="Dibenedetto N."/>
            <person name="Worley J.N."/>
            <person name="Peltier J."/>
            <person name="Arrieta-Ortiz M.L."/>
            <person name="Rupa Christinal Immanuel S."/>
            <person name="Lavin R."/>
            <person name="Delaney M.L."/>
            <person name="Cummins C."/>
            <person name="Hoffmann M."/>
            <person name="Luo Y."/>
            <person name="Gonzalez-Escalona N."/>
            <person name="Allard M."/>
            <person name="Onderdonk A.B."/>
            <person name="Gerber G.K."/>
            <person name="Sonenshein A.L."/>
            <person name="Baliga N."/>
            <person name="Dupuy B."/>
            <person name="Bry L."/>
        </authorList>
    </citation>
    <scope>NUCLEOTIDE SEQUENCE [LARGE SCALE GENOMIC DNA]</scope>
    <source>
        <strain evidence="3 4">DSM 599</strain>
    </source>
</reference>
<dbReference type="EMBL" id="JAIKTU010000005">
    <property type="protein sequence ID" value="MBY0755202.1"/>
    <property type="molecule type" value="Genomic_DNA"/>
</dbReference>
<dbReference type="InterPro" id="IPR025436">
    <property type="entry name" value="DUF4179"/>
</dbReference>
<keyword evidence="1" id="KW-0472">Membrane</keyword>
<sequence length="371" mass="41299">MNNQFDNIKLPNNIDEVIQLGIEKACTTKKSKIKKFKFKVASFLLISTTAITILGIKNPAFASNIPLIGGIFEKLQDKINFSGNYKDYSSNINEISHSNGTSVTISEALCDGESLYITYKIESKKPFKYTTSDESLINYIDNSNIGIKENELMQILEEGTIKTNFSNIEIPTATSGIQGNYLDKNTFIGAAKYDISKLNTTIPKDFKLNINLKALSIPSTLYEPAKDIVVNKDQVLRGNWKFNIPISTDNSLVKIININKRNNYGSSLDSLSITPFEIKLQGKTEKIPPTKAGEKIHQYGINIKDDKYSLVSSSSQTFKDGTYSVILERKNINSKSLTLSLFEEILGAPDENGNISIIDEKTLFTAKVNIN</sequence>
<accession>A0ABS7KWZ4</accession>
<evidence type="ECO:0000256" key="1">
    <source>
        <dbReference type="SAM" id="Phobius"/>
    </source>
</evidence>
<keyword evidence="1" id="KW-1133">Transmembrane helix</keyword>
<comment type="caution">
    <text evidence="3">The sequence shown here is derived from an EMBL/GenBank/DDBJ whole genome shotgun (WGS) entry which is preliminary data.</text>
</comment>
<protein>
    <submittedName>
        <fullName evidence="3">DUF4179 domain-containing protein</fullName>
    </submittedName>
</protein>
<dbReference type="Gene3D" id="2.60.40.1630">
    <property type="entry name" value="bacillus anthracis domain"/>
    <property type="match status" value="1"/>
</dbReference>
<keyword evidence="4" id="KW-1185">Reference proteome</keyword>
<evidence type="ECO:0000313" key="4">
    <source>
        <dbReference type="Proteomes" id="UP001299068"/>
    </source>
</evidence>
<gene>
    <name evidence="3" type="ORF">K5V21_07015</name>
</gene>
<name>A0ABS7KWZ4_CLOSR</name>
<evidence type="ECO:0000313" key="3">
    <source>
        <dbReference type="EMBL" id="MBY0755202.1"/>
    </source>
</evidence>
<organism evidence="3 4">
    <name type="scientific">Clostridium sardiniense</name>
    <name type="common">Clostridium absonum</name>
    <dbReference type="NCBI Taxonomy" id="29369"/>
    <lineage>
        <taxon>Bacteria</taxon>
        <taxon>Bacillati</taxon>
        <taxon>Bacillota</taxon>
        <taxon>Clostridia</taxon>
        <taxon>Eubacteriales</taxon>
        <taxon>Clostridiaceae</taxon>
        <taxon>Clostridium</taxon>
    </lineage>
</organism>